<organism evidence="2 3">
    <name type="scientific">Siminovitchia thermophila</name>
    <dbReference type="NCBI Taxonomy" id="1245522"/>
    <lineage>
        <taxon>Bacteria</taxon>
        <taxon>Bacillati</taxon>
        <taxon>Bacillota</taxon>
        <taxon>Bacilli</taxon>
        <taxon>Bacillales</taxon>
        <taxon>Bacillaceae</taxon>
        <taxon>Siminovitchia</taxon>
    </lineage>
</organism>
<dbReference type="InterPro" id="IPR006699">
    <property type="entry name" value="GlpP"/>
</dbReference>
<keyword evidence="1" id="KW-0804">Transcription</keyword>
<proteinExistence type="predicted"/>
<dbReference type="RefSeq" id="WP_077113755.1">
    <property type="nucleotide sequence ID" value="NZ_JAFBFH010000005.1"/>
</dbReference>
<comment type="caution">
    <text evidence="2">The sequence shown here is derived from an EMBL/GenBank/DDBJ whole genome shotgun (WGS) entry which is preliminary data.</text>
</comment>
<dbReference type="PANTHER" id="PTHR35787">
    <property type="entry name" value="GLYCEROL UPTAKE OPERON ANTITERMINATOR REGULATORY PROTEIN"/>
    <property type="match status" value="1"/>
</dbReference>
<dbReference type="PIRSF" id="PIRSF016897">
    <property type="entry name" value="GlpP"/>
    <property type="match status" value="1"/>
</dbReference>
<sequence>MKKIFEERLKKHKLIAAVKQPKSIEQAIKYKEHISAVILMTGNILTVKQYVDVLQKAGLPVILHVEKIGGLQVDHYGIDFIQEYVKPFAIVTTKSGIIKKAKSKGMYVIQRVFLIDTEVYDQLLAGLDHLQADMIEVMPSRIIDFLADLSKASHVPVITGGLLTTPYHAKEALEHGAAAVSTSNTELWKMDLNDLY</sequence>
<dbReference type="Pfam" id="PF04309">
    <property type="entry name" value="G3P_antiterm"/>
    <property type="match status" value="1"/>
</dbReference>
<evidence type="ECO:0000256" key="1">
    <source>
        <dbReference type="PIRNR" id="PIRNR016897"/>
    </source>
</evidence>
<gene>
    <name evidence="2" type="ORF">JOC94_001047</name>
</gene>
<dbReference type="SUPFAM" id="SSF110391">
    <property type="entry name" value="GlpP-like"/>
    <property type="match status" value="1"/>
</dbReference>
<evidence type="ECO:0000313" key="2">
    <source>
        <dbReference type="EMBL" id="MBM7714075.1"/>
    </source>
</evidence>
<dbReference type="InterPro" id="IPR013785">
    <property type="entry name" value="Aldolase_TIM"/>
</dbReference>
<keyword evidence="1" id="KW-0805">Transcription regulation</keyword>
<dbReference type="EMBL" id="JAFBFH010000005">
    <property type="protein sequence ID" value="MBM7714075.1"/>
    <property type="molecule type" value="Genomic_DNA"/>
</dbReference>
<evidence type="ECO:0000313" key="3">
    <source>
        <dbReference type="Proteomes" id="UP000823485"/>
    </source>
</evidence>
<dbReference type="Gene3D" id="3.20.20.70">
    <property type="entry name" value="Aldolase class I"/>
    <property type="match status" value="1"/>
</dbReference>
<keyword evidence="1" id="KW-0319">Glycerol metabolism</keyword>
<dbReference type="Proteomes" id="UP000823485">
    <property type="component" value="Unassembled WGS sequence"/>
</dbReference>
<keyword evidence="3" id="KW-1185">Reference proteome</keyword>
<keyword evidence="1" id="KW-0694">RNA-binding</keyword>
<protein>
    <recommendedName>
        <fullName evidence="1">Glycerol uptake operon antiterminator regulatory protein</fullName>
    </recommendedName>
</protein>
<accession>A0ABS2R3W2</accession>
<reference evidence="2 3" key="1">
    <citation type="submission" date="2021-01" db="EMBL/GenBank/DDBJ databases">
        <title>Genomic Encyclopedia of Type Strains, Phase IV (KMG-IV): sequencing the most valuable type-strain genomes for metagenomic binning, comparative biology and taxonomic classification.</title>
        <authorList>
            <person name="Goeker M."/>
        </authorList>
    </citation>
    <scope>NUCLEOTIDE SEQUENCE [LARGE SCALE GENOMIC DNA]</scope>
    <source>
        <strain evidence="2 3">DSM 105453</strain>
    </source>
</reference>
<name>A0ABS2R3W2_9BACI</name>
<comment type="function">
    <text evidence="1">Regulates expression of the glpD operon. In the presence of glycerol 3-phosphate (G3P) causes antitermination of transcription of glpD at the inverted repeat of the leader region to enhance its transcription. Binds and stabilizes glpD leader mRNA.</text>
</comment>
<dbReference type="PANTHER" id="PTHR35787:SF1">
    <property type="entry name" value="GLYCEROL UPTAKE OPERON ANTITERMINATOR REGULATORY PROTEIN"/>
    <property type="match status" value="1"/>
</dbReference>